<organism evidence="5 6">
    <name type="scientific">Colwellia maritima</name>
    <dbReference type="NCBI Taxonomy" id="2912588"/>
    <lineage>
        <taxon>Bacteria</taxon>
        <taxon>Pseudomonadati</taxon>
        <taxon>Pseudomonadota</taxon>
        <taxon>Gammaproteobacteria</taxon>
        <taxon>Alteromonadales</taxon>
        <taxon>Colwelliaceae</taxon>
        <taxon>Colwellia</taxon>
    </lineage>
</organism>
<dbReference type="PROSITE" id="PS00041">
    <property type="entry name" value="HTH_ARAC_FAMILY_1"/>
    <property type="match status" value="1"/>
</dbReference>
<sequence>MKAVLEQITQDFRHSFHCAKHEGLQFNSPWHYHPQWELTYITKGTGILYIGNTIRNFCEGELVLVGQNLPHCWRNETIKGETVESVFIQWDENLLGENWLEHPEFHAIAYLLNQSHKGVLFSTKAAANVIDKIKSLNQLQPFERLWHFVDLLHTLSAYDTETISHEADFAINHQVSKRIDKLIDFVENNYQNQISAADLASITYLTPSSFSKFFRKTFQKTFTAYLNELRISKACILLRNSDKQVEDIAFLCGYNNMAFFHRRFKKMMGTTPALYRKSLGLIAN</sequence>
<dbReference type="InterPro" id="IPR018060">
    <property type="entry name" value="HTH_AraC"/>
</dbReference>
<evidence type="ECO:0000259" key="4">
    <source>
        <dbReference type="PROSITE" id="PS01124"/>
    </source>
</evidence>
<keyword evidence="6" id="KW-1185">Reference proteome</keyword>
<dbReference type="PROSITE" id="PS01124">
    <property type="entry name" value="HTH_ARAC_FAMILY_2"/>
    <property type="match status" value="1"/>
</dbReference>
<dbReference type="InterPro" id="IPR020449">
    <property type="entry name" value="Tscrpt_reg_AraC-type_HTH"/>
</dbReference>
<protein>
    <submittedName>
        <fullName evidence="5">AraC family transcriptional regulator</fullName>
    </submittedName>
</protein>
<dbReference type="PRINTS" id="PR00032">
    <property type="entry name" value="HTHARAC"/>
</dbReference>
<evidence type="ECO:0000256" key="3">
    <source>
        <dbReference type="ARBA" id="ARBA00023163"/>
    </source>
</evidence>
<dbReference type="SMART" id="SM00342">
    <property type="entry name" value="HTH_ARAC"/>
    <property type="match status" value="1"/>
</dbReference>
<name>A0ABS9X0V6_9GAMM</name>
<comment type="caution">
    <text evidence="5">The sequence shown here is derived from an EMBL/GenBank/DDBJ whole genome shotgun (WGS) entry which is preliminary data.</text>
</comment>
<dbReference type="InterPro" id="IPR013096">
    <property type="entry name" value="Cupin_2"/>
</dbReference>
<dbReference type="CDD" id="cd06976">
    <property type="entry name" value="cupin_MtlR-like_N"/>
    <property type="match status" value="1"/>
</dbReference>
<dbReference type="RefSeq" id="WP_242287022.1">
    <property type="nucleotide sequence ID" value="NZ_JAKKSL010000002.1"/>
</dbReference>
<dbReference type="Gene3D" id="2.60.120.10">
    <property type="entry name" value="Jelly Rolls"/>
    <property type="match status" value="1"/>
</dbReference>
<proteinExistence type="predicted"/>
<evidence type="ECO:0000256" key="1">
    <source>
        <dbReference type="ARBA" id="ARBA00023015"/>
    </source>
</evidence>
<dbReference type="SUPFAM" id="SSF51182">
    <property type="entry name" value="RmlC-like cupins"/>
    <property type="match status" value="1"/>
</dbReference>
<dbReference type="InterPro" id="IPR018062">
    <property type="entry name" value="HTH_AraC-typ_CS"/>
</dbReference>
<dbReference type="Pfam" id="PF12833">
    <property type="entry name" value="HTH_18"/>
    <property type="match status" value="1"/>
</dbReference>
<evidence type="ECO:0000313" key="5">
    <source>
        <dbReference type="EMBL" id="MCI2283889.1"/>
    </source>
</evidence>
<dbReference type="InterPro" id="IPR009057">
    <property type="entry name" value="Homeodomain-like_sf"/>
</dbReference>
<keyword evidence="1" id="KW-0805">Transcription regulation</keyword>
<dbReference type="Proteomes" id="UP001139646">
    <property type="component" value="Unassembled WGS sequence"/>
</dbReference>
<accession>A0ABS9X0V6</accession>
<dbReference type="PANTHER" id="PTHR43280">
    <property type="entry name" value="ARAC-FAMILY TRANSCRIPTIONAL REGULATOR"/>
    <property type="match status" value="1"/>
</dbReference>
<dbReference type="Pfam" id="PF07883">
    <property type="entry name" value="Cupin_2"/>
    <property type="match status" value="1"/>
</dbReference>
<keyword evidence="3" id="KW-0804">Transcription</keyword>
<dbReference type="PANTHER" id="PTHR43280:SF2">
    <property type="entry name" value="HTH-TYPE TRANSCRIPTIONAL REGULATOR EXSA"/>
    <property type="match status" value="1"/>
</dbReference>
<dbReference type="Gene3D" id="1.10.10.60">
    <property type="entry name" value="Homeodomain-like"/>
    <property type="match status" value="2"/>
</dbReference>
<dbReference type="EMBL" id="JAKKSL010000002">
    <property type="protein sequence ID" value="MCI2283889.1"/>
    <property type="molecule type" value="Genomic_DNA"/>
</dbReference>
<keyword evidence="2" id="KW-0238">DNA-binding</keyword>
<evidence type="ECO:0000256" key="2">
    <source>
        <dbReference type="ARBA" id="ARBA00023125"/>
    </source>
</evidence>
<evidence type="ECO:0000313" key="6">
    <source>
        <dbReference type="Proteomes" id="UP001139646"/>
    </source>
</evidence>
<reference evidence="5" key="1">
    <citation type="submission" date="2022-01" db="EMBL/GenBank/DDBJ databases">
        <title>Colwellia maritima, isolated from seawater.</title>
        <authorList>
            <person name="Kristyanto S."/>
            <person name="Jung J."/>
            <person name="Jeon C.O."/>
        </authorList>
    </citation>
    <scope>NUCLEOTIDE SEQUENCE</scope>
    <source>
        <strain evidence="5">MSW7</strain>
    </source>
</reference>
<dbReference type="SUPFAM" id="SSF46689">
    <property type="entry name" value="Homeodomain-like"/>
    <property type="match status" value="2"/>
</dbReference>
<feature type="domain" description="HTH araC/xylS-type" evidence="4">
    <location>
        <begin position="180"/>
        <end position="278"/>
    </location>
</feature>
<gene>
    <name evidence="5" type="ORF">L3081_11355</name>
</gene>
<dbReference type="InterPro" id="IPR014710">
    <property type="entry name" value="RmlC-like_jellyroll"/>
</dbReference>
<dbReference type="InterPro" id="IPR011051">
    <property type="entry name" value="RmlC_Cupin_sf"/>
</dbReference>